<evidence type="ECO:0000313" key="1">
    <source>
        <dbReference type="EMBL" id="MEQ2159090.1"/>
    </source>
</evidence>
<proteinExistence type="predicted"/>
<evidence type="ECO:0000313" key="2">
    <source>
        <dbReference type="Proteomes" id="UP001476798"/>
    </source>
</evidence>
<sequence>MHSSAVKHHFVIILKHSVAIFNCLYYLILGDTMVSIASCVFCAEFLDPFLKYGISEKTSYVCYSRIFPNSDLKHQNGAVFFYLPTSQCDGRHASENTASFSVASFCVIIFK</sequence>
<dbReference type="EMBL" id="JAHRIO010001649">
    <property type="protein sequence ID" value="MEQ2159090.1"/>
    <property type="molecule type" value="Genomic_DNA"/>
</dbReference>
<evidence type="ECO:0008006" key="3">
    <source>
        <dbReference type="Google" id="ProtNLM"/>
    </source>
</evidence>
<gene>
    <name evidence="1" type="ORF">GOODEAATRI_018971</name>
</gene>
<dbReference type="Proteomes" id="UP001476798">
    <property type="component" value="Unassembled WGS sequence"/>
</dbReference>
<organism evidence="1 2">
    <name type="scientific">Goodea atripinnis</name>
    <dbReference type="NCBI Taxonomy" id="208336"/>
    <lineage>
        <taxon>Eukaryota</taxon>
        <taxon>Metazoa</taxon>
        <taxon>Chordata</taxon>
        <taxon>Craniata</taxon>
        <taxon>Vertebrata</taxon>
        <taxon>Euteleostomi</taxon>
        <taxon>Actinopterygii</taxon>
        <taxon>Neopterygii</taxon>
        <taxon>Teleostei</taxon>
        <taxon>Neoteleostei</taxon>
        <taxon>Acanthomorphata</taxon>
        <taxon>Ovalentaria</taxon>
        <taxon>Atherinomorphae</taxon>
        <taxon>Cyprinodontiformes</taxon>
        <taxon>Goodeidae</taxon>
        <taxon>Goodea</taxon>
    </lineage>
</organism>
<reference evidence="1 2" key="1">
    <citation type="submission" date="2021-06" db="EMBL/GenBank/DDBJ databases">
        <authorList>
            <person name="Palmer J.M."/>
        </authorList>
    </citation>
    <scope>NUCLEOTIDE SEQUENCE [LARGE SCALE GENOMIC DNA]</scope>
    <source>
        <strain evidence="1 2">GA_2019</strain>
        <tissue evidence="1">Muscle</tissue>
    </source>
</reference>
<name>A0ABV0MJ04_9TELE</name>
<accession>A0ABV0MJ04</accession>
<comment type="caution">
    <text evidence="1">The sequence shown here is derived from an EMBL/GenBank/DDBJ whole genome shotgun (WGS) entry which is preliminary data.</text>
</comment>
<protein>
    <recommendedName>
        <fullName evidence="3">Secreted protein</fullName>
    </recommendedName>
</protein>
<keyword evidence="2" id="KW-1185">Reference proteome</keyword>